<sequence length="265" mass="29543">MPSLFTGDETPPRASANNTREQMNIMAASSSQLAMTGVYPPVPTREFGLIEQNRHNIGSTVRFTYFPDIETLIVKVPSKEQEKAHRTIGSRLTRKVAKMGVGGLEFQALGATMYTGPTASRKESDSTWINDLVRPGGWPLLVVEAGVSESMPRLRCDASWWISNSKGEVQTVLIIEVSRNPKKVEIEKYVPMQIPRTRVQPGPVYQAHKVWTTKIDQQANPPTVLGAPLRLKFGKVLGRSPIPSVEHDIVFTSAELLEWSRYVFI</sequence>
<dbReference type="EMBL" id="LYCR01000034">
    <property type="protein sequence ID" value="OGM46235.1"/>
    <property type="molecule type" value="Genomic_DNA"/>
</dbReference>
<dbReference type="RefSeq" id="XP_022389952.1">
    <property type="nucleotide sequence ID" value="XM_022531986.1"/>
</dbReference>
<dbReference type="OrthoDB" id="76567at2759"/>
<comment type="caution">
    <text evidence="1">The sequence shown here is derived from an EMBL/GenBank/DDBJ whole genome shotgun (WGS) entry which is preliminary data.</text>
</comment>
<dbReference type="Proteomes" id="UP000179179">
    <property type="component" value="Unassembled WGS sequence"/>
</dbReference>
<dbReference type="GeneID" id="34448247"/>
<evidence type="ECO:0000313" key="2">
    <source>
        <dbReference type="Proteomes" id="UP000179179"/>
    </source>
</evidence>
<name>A0A1F8A4E5_9EURO</name>
<organism evidence="1 2">
    <name type="scientific">Aspergillus bombycis</name>
    <dbReference type="NCBI Taxonomy" id="109264"/>
    <lineage>
        <taxon>Eukaryota</taxon>
        <taxon>Fungi</taxon>
        <taxon>Dikarya</taxon>
        <taxon>Ascomycota</taxon>
        <taxon>Pezizomycotina</taxon>
        <taxon>Eurotiomycetes</taxon>
        <taxon>Eurotiomycetidae</taxon>
        <taxon>Eurotiales</taxon>
        <taxon>Aspergillaceae</taxon>
        <taxon>Aspergillus</taxon>
    </lineage>
</organism>
<reference evidence="1 2" key="1">
    <citation type="journal article" date="2016" name="Genome Biol. Evol.">
        <title>Draft genome sequence of an aflatoxigenic Aspergillus species, A. bombycis.</title>
        <authorList>
            <person name="Moore G.G."/>
            <person name="Mack B.M."/>
            <person name="Beltz S.B."/>
            <person name="Gilbert M.K."/>
        </authorList>
    </citation>
    <scope>NUCLEOTIDE SEQUENCE [LARGE SCALE GENOMIC DNA]</scope>
    <source>
        <strain evidence="2">NRRL 26010</strain>
    </source>
</reference>
<gene>
    <name evidence="1" type="ORF">ABOM_004857</name>
</gene>
<evidence type="ECO:0000313" key="1">
    <source>
        <dbReference type="EMBL" id="OGM46235.1"/>
    </source>
</evidence>
<proteinExistence type="predicted"/>
<dbReference type="AlphaFoldDB" id="A0A1F8A4E5"/>
<protein>
    <submittedName>
        <fullName evidence="1">Uncharacterized protein</fullName>
    </submittedName>
</protein>
<dbReference type="STRING" id="109264.A0A1F8A4E5"/>
<keyword evidence="2" id="KW-1185">Reference proteome</keyword>
<accession>A0A1F8A4E5</accession>